<reference evidence="8" key="2">
    <citation type="submission" date="2025-08" db="UniProtKB">
        <authorList>
            <consortium name="Ensembl"/>
        </authorList>
    </citation>
    <scope>IDENTIFICATION</scope>
</reference>
<keyword evidence="4" id="KW-0862">Zinc</keyword>
<sequence length="89" mass="10189">KTEISTSGHNVRAGHLERHLRIHTGEKPYGCHLCGRCFNQKSSLKGHMKTHRDGKKQLFPDHCAQCGKTFILMHHLKRLCRSGEKAMNK</sequence>
<evidence type="ECO:0000259" key="7">
    <source>
        <dbReference type="PROSITE" id="PS50157"/>
    </source>
</evidence>
<dbReference type="GO" id="GO:0000978">
    <property type="term" value="F:RNA polymerase II cis-regulatory region sequence-specific DNA binding"/>
    <property type="evidence" value="ECO:0007669"/>
    <property type="project" value="TreeGrafter"/>
</dbReference>
<dbReference type="PANTHER" id="PTHR24388:SF53">
    <property type="entry name" value="CHORION TRANSCRIPTION FACTOR CF2-RELATED"/>
    <property type="match status" value="1"/>
</dbReference>
<dbReference type="SUPFAM" id="SSF57667">
    <property type="entry name" value="beta-beta-alpha zinc fingers"/>
    <property type="match status" value="1"/>
</dbReference>
<proteinExistence type="predicted"/>
<feature type="domain" description="C2H2-type" evidence="7">
    <location>
        <begin position="29"/>
        <end position="56"/>
    </location>
</feature>
<reference evidence="8" key="1">
    <citation type="submission" date="2023-05" db="EMBL/GenBank/DDBJ databases">
        <title>High-quality long-read genome of Scophthalmus maximus.</title>
        <authorList>
            <person name="Lien S."/>
            <person name="Martinez P."/>
        </authorList>
    </citation>
    <scope>NUCLEOTIDE SEQUENCE [LARGE SCALE GENOMIC DNA]</scope>
</reference>
<keyword evidence="5" id="KW-0539">Nucleus</keyword>
<dbReference type="SMART" id="SM00355">
    <property type="entry name" value="ZnF_C2H2"/>
    <property type="match status" value="1"/>
</dbReference>
<dbReference type="GeneTree" id="ENSGT00990000204682"/>
<protein>
    <recommendedName>
        <fullName evidence="7">C2H2-type domain-containing protein</fullName>
    </recommendedName>
</protein>
<dbReference type="InterPro" id="IPR050527">
    <property type="entry name" value="Snail/Krueppel_Znf"/>
</dbReference>
<dbReference type="PROSITE" id="PS00028">
    <property type="entry name" value="ZINC_FINGER_C2H2_1"/>
    <property type="match status" value="1"/>
</dbReference>
<keyword evidence="1" id="KW-0479">Metal-binding</keyword>
<dbReference type="InterPro" id="IPR036236">
    <property type="entry name" value="Znf_C2H2_sf"/>
</dbReference>
<evidence type="ECO:0000256" key="5">
    <source>
        <dbReference type="ARBA" id="ARBA00023242"/>
    </source>
</evidence>
<evidence type="ECO:0000256" key="1">
    <source>
        <dbReference type="ARBA" id="ARBA00022723"/>
    </source>
</evidence>
<dbReference type="Ensembl" id="ENSSMAT00000015871.2">
    <property type="protein sequence ID" value="ENSSMAP00000015673.2"/>
    <property type="gene ID" value="ENSSMAG00000035840.1"/>
</dbReference>
<evidence type="ECO:0000256" key="4">
    <source>
        <dbReference type="ARBA" id="ARBA00022833"/>
    </source>
</evidence>
<dbReference type="GO" id="GO:0008270">
    <property type="term" value="F:zinc ion binding"/>
    <property type="evidence" value="ECO:0007669"/>
    <property type="project" value="UniProtKB-KW"/>
</dbReference>
<dbReference type="AlphaFoldDB" id="A0A8D3ABN7"/>
<evidence type="ECO:0000256" key="2">
    <source>
        <dbReference type="ARBA" id="ARBA00022737"/>
    </source>
</evidence>
<keyword evidence="2" id="KW-0677">Repeat</keyword>
<name>A0A8D3ABN7_SCOMX</name>
<dbReference type="FunFam" id="3.30.160.60:FF:000557">
    <property type="entry name" value="zinc finger and SCAN domain-containing protein 29"/>
    <property type="match status" value="1"/>
</dbReference>
<dbReference type="Proteomes" id="UP000694558">
    <property type="component" value="Chromosome 7"/>
</dbReference>
<dbReference type="InterPro" id="IPR013087">
    <property type="entry name" value="Znf_C2H2_type"/>
</dbReference>
<evidence type="ECO:0000256" key="3">
    <source>
        <dbReference type="ARBA" id="ARBA00022771"/>
    </source>
</evidence>
<dbReference type="Gene3D" id="3.30.160.60">
    <property type="entry name" value="Classic Zinc Finger"/>
    <property type="match status" value="2"/>
</dbReference>
<dbReference type="Pfam" id="PF00096">
    <property type="entry name" value="zf-C2H2"/>
    <property type="match status" value="1"/>
</dbReference>
<dbReference type="GO" id="GO:0000981">
    <property type="term" value="F:DNA-binding transcription factor activity, RNA polymerase II-specific"/>
    <property type="evidence" value="ECO:0007669"/>
    <property type="project" value="TreeGrafter"/>
</dbReference>
<organism evidence="8 9">
    <name type="scientific">Scophthalmus maximus</name>
    <name type="common">Turbot</name>
    <name type="synonym">Psetta maxima</name>
    <dbReference type="NCBI Taxonomy" id="52904"/>
    <lineage>
        <taxon>Eukaryota</taxon>
        <taxon>Metazoa</taxon>
        <taxon>Chordata</taxon>
        <taxon>Craniata</taxon>
        <taxon>Vertebrata</taxon>
        <taxon>Euteleostomi</taxon>
        <taxon>Actinopterygii</taxon>
        <taxon>Neopterygii</taxon>
        <taxon>Teleostei</taxon>
        <taxon>Neoteleostei</taxon>
        <taxon>Acanthomorphata</taxon>
        <taxon>Carangaria</taxon>
        <taxon>Pleuronectiformes</taxon>
        <taxon>Pleuronectoidei</taxon>
        <taxon>Scophthalmidae</taxon>
        <taxon>Scophthalmus</taxon>
    </lineage>
</organism>
<evidence type="ECO:0000313" key="9">
    <source>
        <dbReference type="Proteomes" id="UP000694558"/>
    </source>
</evidence>
<keyword evidence="3 6" id="KW-0863">Zinc-finger</keyword>
<dbReference type="PROSITE" id="PS50157">
    <property type="entry name" value="ZINC_FINGER_C2H2_2"/>
    <property type="match status" value="1"/>
</dbReference>
<evidence type="ECO:0000313" key="8">
    <source>
        <dbReference type="Ensembl" id="ENSSMAP00000015673.2"/>
    </source>
</evidence>
<evidence type="ECO:0000256" key="6">
    <source>
        <dbReference type="PROSITE-ProRule" id="PRU00042"/>
    </source>
</evidence>
<accession>A0A8D3ABN7</accession>
<dbReference type="PANTHER" id="PTHR24388">
    <property type="entry name" value="ZINC FINGER PROTEIN"/>
    <property type="match status" value="1"/>
</dbReference>